<dbReference type="Gene3D" id="2.130.10.10">
    <property type="entry name" value="YVTN repeat-like/Quinoprotein amine dehydrogenase"/>
    <property type="match status" value="2"/>
</dbReference>
<dbReference type="SUPFAM" id="SSF50969">
    <property type="entry name" value="YVTN repeat-like/Quinoprotein amine dehydrogenase"/>
    <property type="match status" value="1"/>
</dbReference>
<dbReference type="Proteomes" id="UP000179797">
    <property type="component" value="Unassembled WGS sequence"/>
</dbReference>
<comment type="caution">
    <text evidence="2">The sequence shown here is derived from an EMBL/GenBank/DDBJ whole genome shotgun (WGS) entry which is preliminary data.</text>
</comment>
<dbReference type="InterPro" id="IPR048954">
    <property type="entry name" value="PorZ_N"/>
</dbReference>
<dbReference type="InterPro" id="IPR011044">
    <property type="entry name" value="Quino_amine_DH_bsu"/>
</dbReference>
<dbReference type="InterPro" id="IPR011110">
    <property type="entry name" value="Reg_prop"/>
</dbReference>
<evidence type="ECO:0000259" key="1">
    <source>
        <dbReference type="Pfam" id="PF21544"/>
    </source>
</evidence>
<dbReference type="AlphaFoldDB" id="A0A1S1Z3X2"/>
<proteinExistence type="predicted"/>
<dbReference type="Pfam" id="PF07494">
    <property type="entry name" value="Reg_prop"/>
    <property type="match status" value="1"/>
</dbReference>
<organism evidence="2 3">
    <name type="scientific">Flammeovirga pacifica</name>
    <dbReference type="NCBI Taxonomy" id="915059"/>
    <lineage>
        <taxon>Bacteria</taxon>
        <taxon>Pseudomonadati</taxon>
        <taxon>Bacteroidota</taxon>
        <taxon>Cytophagia</taxon>
        <taxon>Cytophagales</taxon>
        <taxon>Flammeovirgaceae</taxon>
        <taxon>Flammeovirga</taxon>
    </lineage>
</organism>
<keyword evidence="3" id="KW-1185">Reference proteome</keyword>
<feature type="domain" description="PorZ N-terminal beta-propeller" evidence="1">
    <location>
        <begin position="52"/>
        <end position="205"/>
    </location>
</feature>
<gene>
    <name evidence="2" type="ORF">NH26_17365</name>
</gene>
<dbReference type="STRING" id="915059.NH26_17365"/>
<dbReference type="SUPFAM" id="SSF63829">
    <property type="entry name" value="Calcium-dependent phosphotriesterase"/>
    <property type="match status" value="2"/>
</dbReference>
<dbReference type="RefSeq" id="WP_044220017.1">
    <property type="nucleotide sequence ID" value="NZ_JRYR02000001.1"/>
</dbReference>
<accession>A0A1S1Z3X2</accession>
<sequence length="735" mass="81835">MRLHFIIHLLLFFQLFSVSIAQDIPVNTWRSHLNFTQTNSITLTDNEAVCSSQNALFSYDLNDGIITTISKEDGLSDANILKIGYTSVTDQLIVLYANGNIDFISDSDIVNMRTLLNSDYPNKSFFGFRMDQQFMYVCASFGIVKINTTNYIIEETYDFIGQNGAEMNVYDITFSDDSIYIACDEGVKSVADNELTNKQDFNNWNNVVVAANENIKTILYSDNKVYYTNTSDKSINTYNGSTSTTLGNYSDDEVFLLDFWGNNVSLPATTQIYLINENDQISIYQNDNVPSPRQVIDDEDGNAWIADATNGMIKVSDQIETFVPSGPMFSTAHDIINAEDFIFMTPDDATGITVGTFSIFNQGKWENYSSLDRTDAIEIPALPRFKGMAYATQEQKVYFATEGDGLFAFHIYDKTFEIIKNPFLINGRTEVHIESLSFDQFGNLWTTTNQYLHFRSPSGEWQHFNDTKITNAAHETKNSYQGDVWLLIGNDRLLTFKDGNSRFLTSDQTNGGLPSNTVFSLATDNIGSMWMGTDDGTAEYLGVSPTEAGEFSVSLPRYDGFPLLNGESVQCIAIDGGNRKWLGTVRGLWLFSSDGGRLYKHFTTTNSSLLSDDIRAMAIQPTSGEVFIATVDGIVSYRSDATAGTSKFENVKIFPSPVRPEYQGVLTISGLATNADVRITDTAGQLVWSGSSFGGSTSWNLRLNNGQKPATGVYFVFSTDQEGVEKYVGKFTVIR</sequence>
<protein>
    <recommendedName>
        <fullName evidence="1">PorZ N-terminal beta-propeller domain-containing protein</fullName>
    </recommendedName>
</protein>
<reference evidence="2 3" key="1">
    <citation type="journal article" date="2012" name="Int. J. Syst. Evol. Microbiol.">
        <title>Flammeovirga pacifica sp. nov., isolated from deep-sea sediment.</title>
        <authorList>
            <person name="Xu H."/>
            <person name="Fu Y."/>
            <person name="Yang N."/>
            <person name="Ding Z."/>
            <person name="Lai Q."/>
            <person name="Zeng R."/>
        </authorList>
    </citation>
    <scope>NUCLEOTIDE SEQUENCE [LARGE SCALE GENOMIC DNA]</scope>
    <source>
        <strain evidence="3">DSM 24597 / LMG 26175 / WPAGA1</strain>
    </source>
</reference>
<dbReference type="OrthoDB" id="9807410at2"/>
<dbReference type="InterPro" id="IPR015943">
    <property type="entry name" value="WD40/YVTN_repeat-like_dom_sf"/>
</dbReference>
<name>A0A1S1Z3X2_FLAPC</name>
<dbReference type="EMBL" id="JRYR02000001">
    <property type="protein sequence ID" value="OHX67986.1"/>
    <property type="molecule type" value="Genomic_DNA"/>
</dbReference>
<evidence type="ECO:0000313" key="3">
    <source>
        <dbReference type="Proteomes" id="UP000179797"/>
    </source>
</evidence>
<evidence type="ECO:0000313" key="2">
    <source>
        <dbReference type="EMBL" id="OHX67986.1"/>
    </source>
</evidence>
<dbReference type="Pfam" id="PF21544">
    <property type="entry name" value="PorZ_N_b_propeller"/>
    <property type="match status" value="1"/>
</dbReference>